<keyword evidence="1" id="KW-0812">Transmembrane</keyword>
<keyword evidence="1" id="KW-1133">Transmembrane helix</keyword>
<name>A0A964RRB7_9CLOT</name>
<dbReference type="RefSeq" id="WP_160361073.1">
    <property type="nucleotide sequence ID" value="NZ_WSRQ01000060.1"/>
</dbReference>
<dbReference type="Pfam" id="PF06912">
    <property type="entry name" value="DUF1275"/>
    <property type="match status" value="1"/>
</dbReference>
<accession>A0A964RRB7</accession>
<dbReference type="InterPro" id="IPR010699">
    <property type="entry name" value="DUF1275"/>
</dbReference>
<gene>
    <name evidence="2" type="ORF">GKZ28_22895</name>
</gene>
<evidence type="ECO:0000313" key="2">
    <source>
        <dbReference type="EMBL" id="MVX66524.1"/>
    </source>
</evidence>
<comment type="caution">
    <text evidence="2">The sequence shown here is derived from an EMBL/GenBank/DDBJ whole genome shotgun (WGS) entry which is preliminary data.</text>
</comment>
<dbReference type="EMBL" id="WSRQ01000060">
    <property type="protein sequence ID" value="MVX66524.1"/>
    <property type="molecule type" value="Genomic_DNA"/>
</dbReference>
<dbReference type="PANTHER" id="PTHR37314:SF4">
    <property type="entry name" value="UPF0700 TRANSMEMBRANE PROTEIN YOAK"/>
    <property type="match status" value="1"/>
</dbReference>
<evidence type="ECO:0000256" key="1">
    <source>
        <dbReference type="SAM" id="Phobius"/>
    </source>
</evidence>
<feature type="transmembrane region" description="Helical" evidence="1">
    <location>
        <begin position="73"/>
        <end position="93"/>
    </location>
</feature>
<reference evidence="2" key="1">
    <citation type="submission" date="2019-12" db="EMBL/GenBank/DDBJ databases">
        <title>Microbes associate with the intestines of laboratory mice.</title>
        <authorList>
            <person name="Navarre W."/>
            <person name="Wong E."/>
        </authorList>
    </citation>
    <scope>NUCLEOTIDE SEQUENCE</scope>
    <source>
        <strain evidence="2">NM79_F5</strain>
    </source>
</reference>
<dbReference type="PANTHER" id="PTHR37314">
    <property type="entry name" value="SLR0142 PROTEIN"/>
    <property type="match status" value="1"/>
</dbReference>
<feature type="transmembrane region" description="Helical" evidence="1">
    <location>
        <begin position="24"/>
        <end position="44"/>
    </location>
</feature>
<feature type="transmembrane region" description="Helical" evidence="1">
    <location>
        <begin position="186"/>
        <end position="208"/>
    </location>
</feature>
<sequence>MEHKIINIINKKVRLHSNHKIHESVRLGILLAIVGGFLDAYTFVGRDGVFANAQTGNIVLLGICAANGQFKEALLHIPPILACITGVITVEAIKKYSAKLFLTDWTQIVLVIEILTIIIVGFIPNNISNIVVTVIISFIASMQVSSFRKLVDSPYTTTMSTGNLRSASQAAFIAVTQKDRSAAIKAIRYFIIILSFIFGAFGGGILTLKFGEKAIWYTAIVLVLALIILRIEERKFNSTYSVFI</sequence>
<proteinExistence type="predicted"/>
<feature type="transmembrane region" description="Helical" evidence="1">
    <location>
        <begin position="105"/>
        <end position="124"/>
    </location>
</feature>
<evidence type="ECO:0000313" key="3">
    <source>
        <dbReference type="Proteomes" id="UP000656077"/>
    </source>
</evidence>
<dbReference type="Proteomes" id="UP000656077">
    <property type="component" value="Unassembled WGS sequence"/>
</dbReference>
<feature type="transmembrane region" description="Helical" evidence="1">
    <location>
        <begin position="214"/>
        <end position="231"/>
    </location>
</feature>
<organism evidence="2 3">
    <name type="scientific">Clostridium chromiireducens</name>
    <dbReference type="NCBI Taxonomy" id="225345"/>
    <lineage>
        <taxon>Bacteria</taxon>
        <taxon>Bacillati</taxon>
        <taxon>Bacillota</taxon>
        <taxon>Clostridia</taxon>
        <taxon>Eubacteriales</taxon>
        <taxon>Clostridiaceae</taxon>
        <taxon>Clostridium</taxon>
    </lineage>
</organism>
<dbReference type="AlphaFoldDB" id="A0A964RRB7"/>
<keyword evidence="1" id="KW-0472">Membrane</keyword>
<protein>
    <submittedName>
        <fullName evidence="2">DUF1275 domain-containing protein</fullName>
    </submittedName>
</protein>